<dbReference type="AlphaFoldDB" id="A0A1G2S3L0"/>
<organism evidence="1 2">
    <name type="scientific">Candidatus Yonathbacteria bacterium RIFCSPHIGHO2_01_FULL_51_10</name>
    <dbReference type="NCBI Taxonomy" id="1802723"/>
    <lineage>
        <taxon>Bacteria</taxon>
        <taxon>Candidatus Yonathiibacteriota</taxon>
    </lineage>
</organism>
<evidence type="ECO:0000313" key="1">
    <source>
        <dbReference type="EMBL" id="OHA79607.1"/>
    </source>
</evidence>
<sequence>MSASFLALFFFVPQRTKGVGMSRETEGNIPLYVAAEGWSGYGEDILDHWLSTGFSGSHDEKHLSAVLAKDFPDLAVKGCNRG</sequence>
<dbReference type="Proteomes" id="UP000176997">
    <property type="component" value="Unassembled WGS sequence"/>
</dbReference>
<comment type="caution">
    <text evidence="1">The sequence shown here is derived from an EMBL/GenBank/DDBJ whole genome shotgun (WGS) entry which is preliminary data.</text>
</comment>
<proteinExistence type="predicted"/>
<reference evidence="1 2" key="1">
    <citation type="journal article" date="2016" name="Nat. Commun.">
        <title>Thousands of microbial genomes shed light on interconnected biogeochemical processes in an aquifer system.</title>
        <authorList>
            <person name="Anantharaman K."/>
            <person name="Brown C.T."/>
            <person name="Hug L.A."/>
            <person name="Sharon I."/>
            <person name="Castelle C.J."/>
            <person name="Probst A.J."/>
            <person name="Thomas B.C."/>
            <person name="Singh A."/>
            <person name="Wilkins M.J."/>
            <person name="Karaoz U."/>
            <person name="Brodie E.L."/>
            <person name="Williams K.H."/>
            <person name="Hubbard S.S."/>
            <person name="Banfield J.F."/>
        </authorList>
    </citation>
    <scope>NUCLEOTIDE SEQUENCE [LARGE SCALE GENOMIC DNA]</scope>
</reference>
<name>A0A1G2S3L0_9BACT</name>
<dbReference type="EMBL" id="MHUS01000045">
    <property type="protein sequence ID" value="OHA79607.1"/>
    <property type="molecule type" value="Genomic_DNA"/>
</dbReference>
<protein>
    <submittedName>
        <fullName evidence="1">Uncharacterized protein</fullName>
    </submittedName>
</protein>
<evidence type="ECO:0000313" key="2">
    <source>
        <dbReference type="Proteomes" id="UP000176997"/>
    </source>
</evidence>
<gene>
    <name evidence="1" type="ORF">A2675_02645</name>
</gene>
<accession>A0A1G2S3L0</accession>